<dbReference type="Proteomes" id="UP000239560">
    <property type="component" value="Unassembled WGS sequence"/>
</dbReference>
<evidence type="ECO:0000256" key="1">
    <source>
        <dbReference type="ARBA" id="ARBA00022723"/>
    </source>
</evidence>
<protein>
    <submittedName>
        <fullName evidence="6 7">Proteophosphoglycan ppg4</fullName>
    </submittedName>
</protein>
<evidence type="ECO:0000313" key="6">
    <source>
        <dbReference type="EMBL" id="CTR08325.1"/>
    </source>
</evidence>
<dbReference type="Gene3D" id="6.10.140.2220">
    <property type="match status" value="1"/>
</dbReference>
<name>A0A0K3CIM2_RHOTO</name>
<gene>
    <name evidence="6" type="primary">FGENESH: predicted gene_8.41</name>
    <name evidence="7" type="ORF">AAT19DRAFT_15735</name>
    <name evidence="6" type="ORF">BN2166_0041860</name>
</gene>
<dbReference type="EMBL" id="LCTV02000008">
    <property type="protein sequence ID" value="PRQ72982.1"/>
    <property type="molecule type" value="Genomic_DNA"/>
</dbReference>
<evidence type="ECO:0000256" key="3">
    <source>
        <dbReference type="ARBA" id="ARBA00022833"/>
    </source>
</evidence>
<dbReference type="Pfam" id="PF01753">
    <property type="entry name" value="zf-MYND"/>
    <property type="match status" value="1"/>
</dbReference>
<evidence type="ECO:0000313" key="9">
    <source>
        <dbReference type="Proteomes" id="UP000239560"/>
    </source>
</evidence>
<proteinExistence type="predicted"/>
<reference evidence="7 9" key="2">
    <citation type="journal article" date="2018" name="Elife">
        <title>Functional genomics of lipid metabolism in the oleaginous yeast Rhodosporidium toruloides.</title>
        <authorList>
            <person name="Coradetti S.T."/>
            <person name="Pinel D."/>
            <person name="Geiselman G."/>
            <person name="Ito M."/>
            <person name="Mondo S."/>
            <person name="Reilly M.C."/>
            <person name="Cheng Y.F."/>
            <person name="Bauer S."/>
            <person name="Grigoriev I."/>
            <person name="Gladden J.M."/>
            <person name="Simmons B.A."/>
            <person name="Brem R."/>
            <person name="Arkin A.P."/>
            <person name="Skerker J.M."/>
        </authorList>
    </citation>
    <scope>NUCLEOTIDE SEQUENCE [LARGE SCALE GENOMIC DNA]</scope>
    <source>
        <strain evidence="7 9">NBRC 0880</strain>
    </source>
</reference>
<keyword evidence="2 4" id="KW-0863">Zinc-finger</keyword>
<evidence type="ECO:0000256" key="4">
    <source>
        <dbReference type="PROSITE-ProRule" id="PRU00134"/>
    </source>
</evidence>
<dbReference type="EMBL" id="CWKI01000008">
    <property type="protein sequence ID" value="CTR08325.1"/>
    <property type="molecule type" value="Genomic_DNA"/>
</dbReference>
<dbReference type="PROSITE" id="PS50865">
    <property type="entry name" value="ZF_MYND_2"/>
    <property type="match status" value="1"/>
</dbReference>
<keyword evidence="3" id="KW-0862">Zinc</keyword>
<dbReference type="InterPro" id="IPR002893">
    <property type="entry name" value="Znf_MYND"/>
</dbReference>
<dbReference type="GO" id="GO:0008270">
    <property type="term" value="F:zinc ion binding"/>
    <property type="evidence" value="ECO:0007669"/>
    <property type="project" value="UniProtKB-KW"/>
</dbReference>
<evidence type="ECO:0000259" key="5">
    <source>
        <dbReference type="PROSITE" id="PS50865"/>
    </source>
</evidence>
<dbReference type="AlphaFoldDB" id="A0A0K3CIM2"/>
<evidence type="ECO:0000256" key="2">
    <source>
        <dbReference type="ARBA" id="ARBA00022771"/>
    </source>
</evidence>
<dbReference type="PROSITE" id="PS01360">
    <property type="entry name" value="ZF_MYND_1"/>
    <property type="match status" value="1"/>
</dbReference>
<sequence length="204" mass="23264">MSGPPDQCFVCDSTAIQACSGCRQAQFCSEKCQRTIWPTHKYFCRLARKEPNPPSFSFPPLTPEEAAFFLPKPPDYHVPYTRDWRTEEALPWLGVFVLCLKELQKPMSTCSIPEPARSLALMELNGLYAVHHNAHATFTGAPWHLAGGECGNLIRKLYRFYWQKGEEPPPDLIVRISRLLHQDVIFHTIAVDQWIAPEIERLAA</sequence>
<keyword evidence="1" id="KW-0479">Metal-binding</keyword>
<dbReference type="Proteomes" id="UP000199069">
    <property type="component" value="Unassembled WGS sequence"/>
</dbReference>
<evidence type="ECO:0000313" key="8">
    <source>
        <dbReference type="Proteomes" id="UP000199069"/>
    </source>
</evidence>
<keyword evidence="8" id="KW-1185">Reference proteome</keyword>
<dbReference type="SUPFAM" id="SSF144232">
    <property type="entry name" value="HIT/MYND zinc finger-like"/>
    <property type="match status" value="1"/>
</dbReference>
<dbReference type="OrthoDB" id="2519255at2759"/>
<accession>A0A0K3CIM2</accession>
<organism evidence="6 8">
    <name type="scientific">Rhodotorula toruloides</name>
    <name type="common">Yeast</name>
    <name type="synonym">Rhodosporidium toruloides</name>
    <dbReference type="NCBI Taxonomy" id="5286"/>
    <lineage>
        <taxon>Eukaryota</taxon>
        <taxon>Fungi</taxon>
        <taxon>Dikarya</taxon>
        <taxon>Basidiomycota</taxon>
        <taxon>Pucciniomycotina</taxon>
        <taxon>Microbotryomycetes</taxon>
        <taxon>Sporidiobolales</taxon>
        <taxon>Sporidiobolaceae</taxon>
        <taxon>Rhodotorula</taxon>
    </lineage>
</organism>
<reference evidence="6 8" key="1">
    <citation type="submission" date="2015-07" db="EMBL/GenBank/DDBJ databases">
        <authorList>
            <person name="Cajimat M.N.B."/>
            <person name="Milazzo M.L."/>
            <person name="Fulhorst C.F."/>
        </authorList>
    </citation>
    <scope>NUCLEOTIDE SEQUENCE [LARGE SCALE GENOMIC DNA]</scope>
    <source>
        <strain evidence="6">Single colony</strain>
    </source>
</reference>
<evidence type="ECO:0000313" key="7">
    <source>
        <dbReference type="EMBL" id="PRQ72982.1"/>
    </source>
</evidence>
<feature type="domain" description="MYND-type" evidence="5">
    <location>
        <begin position="8"/>
        <end position="44"/>
    </location>
</feature>